<accession>A0A369UTT9</accession>
<keyword evidence="3" id="KW-0732">Signal</keyword>
<dbReference type="EMBL" id="QQAH01000001">
    <property type="protein sequence ID" value="RDD83723.1"/>
    <property type="molecule type" value="Genomic_DNA"/>
</dbReference>
<dbReference type="InterPro" id="IPR055372">
    <property type="entry name" value="CBM96"/>
</dbReference>
<dbReference type="Pfam" id="PF09362">
    <property type="entry name" value="DUF1996"/>
    <property type="match status" value="1"/>
</dbReference>
<evidence type="ECO:0000256" key="3">
    <source>
        <dbReference type="ARBA" id="ARBA00022729"/>
    </source>
</evidence>
<dbReference type="PANTHER" id="PTHR43662:SF3">
    <property type="entry name" value="DOMAIN PROTEIN, PUTATIVE (AFU_ORTHOLOGUE AFUA_6G11970)-RELATED"/>
    <property type="match status" value="1"/>
</dbReference>
<dbReference type="AlphaFoldDB" id="A0A369UTT9"/>
<evidence type="ECO:0000256" key="2">
    <source>
        <dbReference type="ARBA" id="ARBA00022525"/>
    </source>
</evidence>
<evidence type="ECO:0000256" key="1">
    <source>
        <dbReference type="ARBA" id="ARBA00004613"/>
    </source>
</evidence>
<keyword evidence="7" id="KW-1185">Reference proteome</keyword>
<evidence type="ECO:0000259" key="5">
    <source>
        <dbReference type="Pfam" id="PF24517"/>
    </source>
</evidence>
<dbReference type="PANTHER" id="PTHR43662">
    <property type="match status" value="1"/>
</dbReference>
<reference evidence="6 7" key="1">
    <citation type="submission" date="2018-07" db="EMBL/GenBank/DDBJ databases">
        <title>Dyella tabacisoli L4-6T, whole genome shotgun sequence.</title>
        <authorList>
            <person name="Zhou X.-K."/>
            <person name="Li W.-J."/>
            <person name="Duan Y.-Q."/>
        </authorList>
    </citation>
    <scope>NUCLEOTIDE SEQUENCE [LARGE SCALE GENOMIC DNA]</scope>
    <source>
        <strain evidence="6 7">L4-6</strain>
    </source>
</reference>
<gene>
    <name evidence="6" type="ORF">DVJ77_00540</name>
</gene>
<dbReference type="Pfam" id="PF24517">
    <property type="entry name" value="CBM96"/>
    <property type="match status" value="1"/>
</dbReference>
<comment type="caution">
    <text evidence="6">The sequence shown here is derived from an EMBL/GenBank/DDBJ whole genome shotgun (WGS) entry which is preliminary data.</text>
</comment>
<keyword evidence="2" id="KW-0964">Secreted</keyword>
<comment type="subcellular location">
    <subcellularLocation>
        <location evidence="1">Secreted</location>
    </subcellularLocation>
</comment>
<evidence type="ECO:0000259" key="4">
    <source>
        <dbReference type="Pfam" id="PF09362"/>
    </source>
</evidence>
<evidence type="ECO:0000313" key="6">
    <source>
        <dbReference type="EMBL" id="RDD83723.1"/>
    </source>
</evidence>
<dbReference type="Proteomes" id="UP000253782">
    <property type="component" value="Unassembled WGS sequence"/>
</dbReference>
<organism evidence="6 7">
    <name type="scientific">Dyella tabacisoli</name>
    <dbReference type="NCBI Taxonomy" id="2282381"/>
    <lineage>
        <taxon>Bacteria</taxon>
        <taxon>Pseudomonadati</taxon>
        <taxon>Pseudomonadota</taxon>
        <taxon>Gammaproteobacteria</taxon>
        <taxon>Lysobacterales</taxon>
        <taxon>Rhodanobacteraceae</taxon>
        <taxon>Dyella</taxon>
    </lineage>
</organism>
<dbReference type="OrthoDB" id="581239at2"/>
<dbReference type="GO" id="GO:0005576">
    <property type="term" value="C:extracellular region"/>
    <property type="evidence" value="ECO:0007669"/>
    <property type="project" value="UniProtKB-SubCell"/>
</dbReference>
<name>A0A369UTT9_9GAMM</name>
<protein>
    <submittedName>
        <fullName evidence="6">DUF1996 domain-containing protein</fullName>
    </submittedName>
</protein>
<dbReference type="NCBIfam" id="NF033679">
    <property type="entry name" value="DNRLRE_dom"/>
    <property type="match status" value="1"/>
</dbReference>
<feature type="domain" description="Carbohydrate-binding module family 96" evidence="5">
    <location>
        <begin position="256"/>
        <end position="409"/>
    </location>
</feature>
<evidence type="ECO:0000313" key="7">
    <source>
        <dbReference type="Proteomes" id="UP000253782"/>
    </source>
</evidence>
<dbReference type="InterPro" id="IPR018535">
    <property type="entry name" value="DUF1996"/>
</dbReference>
<proteinExistence type="predicted"/>
<sequence length="419" mass="46481">MMMFGRPGEAMVHDFFGNVHADAFSTADTLLAKPQTTCTSKSDGSSYWAPQMRHANTGEIIKPFMMKTYYRNETTDYPVVPFPKGLQLLVGDHHSTQAKRGVLYFCKNNADGGSYYTDVPASCPLFDGEKAQFNLSFEFPNCWDGVNFKPVVGGGHHSRRNATYDVNGVCPANYPIKIPQLQLNIGYYLPGNGDLSDLQLSMNPQMARGVGLPMWGNLYTAHADFFNAWRTDAMDFAVKFCLNRGVPCDKEIPAVHAEAIENAQVIGGEFADTNYAGAKQMVTQTNNTHQPKIGYMKFRLPDDDTLLNAPYDDVVLRFWGKNTGGHKNHMAYIYAVQPNWNEKTLTYNNAPACGGKYVARTWIGYSDQAVYRSSDSVMEVVKDALAKGQKEVAFCVISEDVETSLGTREGGSPGMLFFK</sequence>
<feature type="domain" description="DUF1996" evidence="4">
    <location>
        <begin position="5"/>
        <end position="229"/>
    </location>
</feature>